<evidence type="ECO:0000256" key="1">
    <source>
        <dbReference type="SAM" id="MobiDB-lite"/>
    </source>
</evidence>
<dbReference type="InterPro" id="IPR017956">
    <property type="entry name" value="AT_hook_DNA-bd_motif"/>
</dbReference>
<keyword evidence="3" id="KW-1185">Reference proteome</keyword>
<protein>
    <submittedName>
        <fullName evidence="2">Uncharacterized protein</fullName>
    </submittedName>
</protein>
<dbReference type="PRINTS" id="PR00929">
    <property type="entry name" value="ATHOOK"/>
</dbReference>
<sequence length="153" mass="17103">MQMEVHRHVFKEEIIEEKSSPPKFFVQLGDQLPRKRGRPRKHDISLKGQIQIVQKAPGSLPGQLVPRKRGRPRKVSLGTPVIPRTGPGPGRPRKLPLLNYPVIPRIGRGPGRPRKLPVPPPREDSNDGLSDISQILANCASYTELELPPSLFN</sequence>
<dbReference type="KEGG" id="btab:109031829"/>
<dbReference type="AlphaFoldDB" id="A0A9P0G4D2"/>
<name>A0A9P0G4D2_BEMTA</name>
<evidence type="ECO:0000313" key="2">
    <source>
        <dbReference type="EMBL" id="CAH0773129.1"/>
    </source>
</evidence>
<gene>
    <name evidence="2" type="ORF">BEMITA_LOCUS9652</name>
</gene>
<proteinExistence type="predicted"/>
<reference evidence="2" key="1">
    <citation type="submission" date="2021-12" db="EMBL/GenBank/DDBJ databases">
        <authorList>
            <person name="King R."/>
        </authorList>
    </citation>
    <scope>NUCLEOTIDE SEQUENCE</scope>
</reference>
<organism evidence="2 3">
    <name type="scientific">Bemisia tabaci</name>
    <name type="common">Sweetpotato whitefly</name>
    <name type="synonym">Aleurodes tabaci</name>
    <dbReference type="NCBI Taxonomy" id="7038"/>
    <lineage>
        <taxon>Eukaryota</taxon>
        <taxon>Metazoa</taxon>
        <taxon>Ecdysozoa</taxon>
        <taxon>Arthropoda</taxon>
        <taxon>Hexapoda</taxon>
        <taxon>Insecta</taxon>
        <taxon>Pterygota</taxon>
        <taxon>Neoptera</taxon>
        <taxon>Paraneoptera</taxon>
        <taxon>Hemiptera</taxon>
        <taxon>Sternorrhyncha</taxon>
        <taxon>Aleyrodoidea</taxon>
        <taxon>Aleyrodidae</taxon>
        <taxon>Aleyrodinae</taxon>
        <taxon>Bemisia</taxon>
    </lineage>
</organism>
<feature type="region of interest" description="Disordered" evidence="1">
    <location>
        <begin position="56"/>
        <end position="131"/>
    </location>
</feature>
<dbReference type="EMBL" id="OU963866">
    <property type="protein sequence ID" value="CAH0773129.1"/>
    <property type="molecule type" value="Genomic_DNA"/>
</dbReference>
<dbReference type="Proteomes" id="UP001152759">
    <property type="component" value="Chromosome 5"/>
</dbReference>
<evidence type="ECO:0000313" key="3">
    <source>
        <dbReference type="Proteomes" id="UP001152759"/>
    </source>
</evidence>
<dbReference type="GO" id="GO:0003677">
    <property type="term" value="F:DNA binding"/>
    <property type="evidence" value="ECO:0007669"/>
    <property type="project" value="InterPro"/>
</dbReference>
<dbReference type="SMART" id="SM00384">
    <property type="entry name" value="AT_hook"/>
    <property type="match status" value="3"/>
</dbReference>
<accession>A0A9P0G4D2</accession>
<feature type="compositionally biased region" description="Low complexity" evidence="1">
    <location>
        <begin position="95"/>
        <end position="107"/>
    </location>
</feature>